<comment type="caution">
    <text evidence="1">The sequence shown here is derived from an EMBL/GenBank/DDBJ whole genome shotgun (WGS) entry which is preliminary data.</text>
</comment>
<dbReference type="AlphaFoldDB" id="J9C5A3"/>
<reference evidence="1" key="1">
    <citation type="journal article" date="2012" name="PLoS ONE">
        <title>Gene sets for utilization of primary and secondary nutrition supplies in the distal gut of endangered iberian lynx.</title>
        <authorList>
            <person name="Alcaide M."/>
            <person name="Messina E."/>
            <person name="Richter M."/>
            <person name="Bargiela R."/>
            <person name="Peplies J."/>
            <person name="Huws S.A."/>
            <person name="Newbold C.J."/>
            <person name="Golyshin P.N."/>
            <person name="Simon M.A."/>
            <person name="Lopez G."/>
            <person name="Yakimov M.M."/>
            <person name="Ferrer M."/>
        </authorList>
    </citation>
    <scope>NUCLEOTIDE SEQUENCE</scope>
</reference>
<evidence type="ECO:0000313" key="1">
    <source>
        <dbReference type="EMBL" id="EJW95005.1"/>
    </source>
</evidence>
<dbReference type="EMBL" id="AMCI01006054">
    <property type="protein sequence ID" value="EJW95005.1"/>
    <property type="molecule type" value="Genomic_DNA"/>
</dbReference>
<name>J9C5A3_9ZZZZ</name>
<protein>
    <submittedName>
        <fullName evidence="1">Uncharacterized protein</fullName>
    </submittedName>
</protein>
<gene>
    <name evidence="1" type="ORF">EVA_16887</name>
</gene>
<organism evidence="1">
    <name type="scientific">gut metagenome</name>
    <dbReference type="NCBI Taxonomy" id="749906"/>
    <lineage>
        <taxon>unclassified sequences</taxon>
        <taxon>metagenomes</taxon>
        <taxon>organismal metagenomes</taxon>
    </lineage>
</organism>
<accession>J9C5A3</accession>
<proteinExistence type="predicted"/>
<sequence length="55" mass="6208">MNESSSLSATSFNRFPLTSKKRFNSSLPFSISITYTFSMPLRSSISTSSRFQPSY</sequence>